<dbReference type="InterPro" id="IPR036390">
    <property type="entry name" value="WH_DNA-bd_sf"/>
</dbReference>
<dbReference type="EMBL" id="JYIJ01000010">
    <property type="protein sequence ID" value="KWX05699.1"/>
    <property type="molecule type" value="Genomic_DNA"/>
</dbReference>
<sequence>MSNTWRGVAVLADELRRDLYQFIRGQDKPVTREEAAAAVGISRKLAAFHLDKLVEAGLLSARYGASVGRRRTSGRRPKVYEPSGTQISLTIPARRYDLIGEILVDAVAGHPIDAERAALRIAHERGRTIGEAARAEHQLARPGTDRTLRLAQQLLASLGFEPVRAGERLILLRNCPFHRLAQRQCRLVCGINEAFIDGLLRGLGNETVTAVLNPDPGHCCVELRGP</sequence>
<dbReference type="Pfam" id="PF12840">
    <property type="entry name" value="HTH_20"/>
    <property type="match status" value="1"/>
</dbReference>
<evidence type="ECO:0000313" key="2">
    <source>
        <dbReference type="EMBL" id="KWX08254.1"/>
    </source>
</evidence>
<dbReference type="Proteomes" id="UP000070659">
    <property type="component" value="Unassembled WGS sequence"/>
</dbReference>
<name>A0A132NDS7_9ACTN</name>
<evidence type="ECO:0008006" key="5">
    <source>
        <dbReference type="Google" id="ProtNLM"/>
    </source>
</evidence>
<comment type="caution">
    <text evidence="2">The sequence shown here is derived from an EMBL/GenBank/DDBJ whole genome shotgun (WGS) entry which is preliminary data.</text>
</comment>
<dbReference type="InterPro" id="IPR036388">
    <property type="entry name" value="WH-like_DNA-bd_sf"/>
</dbReference>
<organism evidence="2 3">
    <name type="scientific">Carbonactinospora thermoautotrophica</name>
    <dbReference type="NCBI Taxonomy" id="1469144"/>
    <lineage>
        <taxon>Bacteria</taxon>
        <taxon>Bacillati</taxon>
        <taxon>Actinomycetota</taxon>
        <taxon>Actinomycetes</taxon>
        <taxon>Kitasatosporales</taxon>
        <taxon>Carbonactinosporaceae</taxon>
        <taxon>Carbonactinospora</taxon>
    </lineage>
</organism>
<evidence type="ECO:0000313" key="3">
    <source>
        <dbReference type="Proteomes" id="UP000070598"/>
    </source>
</evidence>
<dbReference type="SUPFAM" id="SSF46785">
    <property type="entry name" value="Winged helix' DNA-binding domain"/>
    <property type="match status" value="1"/>
</dbReference>
<dbReference type="PATRIC" id="fig|1469144.8.peg.1426"/>
<dbReference type="Proteomes" id="UP000070598">
    <property type="component" value="Unassembled WGS sequence"/>
</dbReference>
<proteinExistence type="predicted"/>
<evidence type="ECO:0000313" key="1">
    <source>
        <dbReference type="EMBL" id="KWX05699.1"/>
    </source>
</evidence>
<dbReference type="AlphaFoldDB" id="A0A132NDS7"/>
<accession>A0A132NDS7</accession>
<reference evidence="2 4" key="1">
    <citation type="submission" date="2015-02" db="EMBL/GenBank/DDBJ databases">
        <title>Physiological reanalysis, assessment of diazotrophy, and genome sequences of multiple isolates of Streptomyces thermoautotrophicus.</title>
        <authorList>
            <person name="MacKellar D.C."/>
            <person name="Lieber L."/>
            <person name="Norman J."/>
            <person name="Bolger A."/>
            <person name="Tobin C."/>
            <person name="Murray J.W."/>
            <person name="Prell J."/>
        </authorList>
    </citation>
    <scope>NUCLEOTIDE SEQUENCE [LARGE SCALE GENOMIC DNA]</scope>
    <source>
        <strain evidence="2 4">UBT1</strain>
    </source>
</reference>
<evidence type="ECO:0000313" key="4">
    <source>
        <dbReference type="Proteomes" id="UP000070659"/>
    </source>
</evidence>
<dbReference type="EMBL" id="JYIK01000997">
    <property type="protein sequence ID" value="KWX08254.1"/>
    <property type="molecule type" value="Genomic_DNA"/>
</dbReference>
<dbReference type="Gene3D" id="1.10.10.10">
    <property type="entry name" value="Winged helix-like DNA-binding domain superfamily/Winged helix DNA-binding domain"/>
    <property type="match status" value="1"/>
</dbReference>
<dbReference type="InterPro" id="IPR011991">
    <property type="entry name" value="ArsR-like_HTH"/>
</dbReference>
<dbReference type="OrthoDB" id="3399802at2"/>
<dbReference type="RefSeq" id="WP_066887785.1">
    <property type="nucleotide sequence ID" value="NZ_JYIJ01000010.1"/>
</dbReference>
<dbReference type="CDD" id="cd00090">
    <property type="entry name" value="HTH_ARSR"/>
    <property type="match status" value="1"/>
</dbReference>
<gene>
    <name evidence="1" type="ORF">TH66_01230</name>
    <name evidence="2" type="ORF">TR74_15770</name>
</gene>
<reference evidence="3" key="2">
    <citation type="submission" date="2015-02" db="EMBL/GenBank/DDBJ databases">
        <title>Physiological reanalysis, assessment of diazotrophy, and genome sequences of multiple isolates of Streptomyces thermoautotrophicus.</title>
        <authorList>
            <person name="MacKellar D.C."/>
            <person name="Lieber L."/>
            <person name="Norman J."/>
            <person name="Bolger A."/>
            <person name="Tobin C."/>
            <person name="Murray J.W."/>
            <person name="Friesen M."/>
            <person name="Prell J."/>
        </authorList>
    </citation>
    <scope>NUCLEOTIDE SEQUENCE [LARGE SCALE GENOMIC DNA]</scope>
    <source>
        <strain evidence="3">UBT1</strain>
    </source>
</reference>
<protein>
    <recommendedName>
        <fullName evidence="5">Transcriptional regulator</fullName>
    </recommendedName>
</protein>